<sequence length="364" mass="40017">MLASSVLPLVSGSTCLRRMTDADAAAYAHGTADEAVRRFGHLPEPEYTPESVRTMIREVVEPSLADGTLAVLALADAESDELVGSMVIFDVGTESAEVGFWIAPERRGADHAARGLELAVTLARESGLSALIARTVTANRASQQCLINAGFVETSRQADTMPAGVRQELIHYRRRLYPDPHWPLSTDRLRLRLHQPEDHAWLEALYSRPEVARYLLDDPWTVEDTDTKLTQRLERTGLGSTSGALALVIEHDRLPVGDVALWLTDREHGQAEIGWVLDPDHGGQGFASEAVQAILKVGFQHYQLHRITAQMDARNAASAALARRVGMRLEAHHVEDWYSKGQWTSTLVYACLASEHVTPPPASV</sequence>
<dbReference type="Proteomes" id="UP000030182">
    <property type="component" value="Unassembled WGS sequence"/>
</dbReference>
<gene>
    <name evidence="2" type="ORF">DHOM_10005</name>
</gene>
<dbReference type="PROSITE" id="PS51186">
    <property type="entry name" value="GNAT"/>
    <property type="match status" value="2"/>
</dbReference>
<feature type="domain" description="N-acetyltransferase" evidence="1">
    <location>
        <begin position="189"/>
        <end position="354"/>
    </location>
</feature>
<dbReference type="InterPro" id="IPR000182">
    <property type="entry name" value="GNAT_dom"/>
</dbReference>
<dbReference type="RefSeq" id="WP_034371552.1">
    <property type="nucleotide sequence ID" value="NZ_KN323183.1"/>
</dbReference>
<dbReference type="CDD" id="cd04301">
    <property type="entry name" value="NAT_SF"/>
    <property type="match status" value="1"/>
</dbReference>
<reference evidence="2 3" key="1">
    <citation type="submission" date="2014-01" db="EMBL/GenBank/DDBJ databases">
        <title>Draft genome sequence of the multidrug-resistant clinical isolate Dermabacter hominis 1368.</title>
        <authorList>
            <person name="Albersmeier A."/>
            <person name="Bomholt C."/>
            <person name="Glaub A."/>
            <person name="Ruckert C."/>
            <person name="Soriano F."/>
            <person name="Fernandez-Natal I."/>
            <person name="Tauch A."/>
        </authorList>
    </citation>
    <scope>NUCLEOTIDE SEQUENCE [LARGE SCALE GENOMIC DNA]</scope>
    <source>
        <strain evidence="2 3">1368</strain>
    </source>
</reference>
<dbReference type="Pfam" id="PF13302">
    <property type="entry name" value="Acetyltransf_3"/>
    <property type="match status" value="2"/>
</dbReference>
<accession>A0ABR4SHJ3</accession>
<dbReference type="PANTHER" id="PTHR43792:SF1">
    <property type="entry name" value="N-ACETYLTRANSFERASE DOMAIN-CONTAINING PROTEIN"/>
    <property type="match status" value="1"/>
</dbReference>
<proteinExistence type="predicted"/>
<keyword evidence="3" id="KW-1185">Reference proteome</keyword>
<dbReference type="PANTHER" id="PTHR43792">
    <property type="entry name" value="GNAT FAMILY, PUTATIVE (AFU_ORTHOLOGUE AFUA_3G00765)-RELATED-RELATED"/>
    <property type="match status" value="1"/>
</dbReference>
<dbReference type="EMBL" id="JDRS01000020">
    <property type="protein sequence ID" value="KDS92600.1"/>
    <property type="molecule type" value="Genomic_DNA"/>
</dbReference>
<feature type="domain" description="N-acetyltransferase" evidence="1">
    <location>
        <begin position="14"/>
        <end position="179"/>
    </location>
</feature>
<dbReference type="InterPro" id="IPR016181">
    <property type="entry name" value="Acyl_CoA_acyltransferase"/>
</dbReference>
<evidence type="ECO:0000313" key="3">
    <source>
        <dbReference type="Proteomes" id="UP000030182"/>
    </source>
</evidence>
<organism evidence="2 3">
    <name type="scientific">Dermabacter hominis 1368</name>
    <dbReference type="NCBI Taxonomy" id="1450519"/>
    <lineage>
        <taxon>Bacteria</taxon>
        <taxon>Bacillati</taxon>
        <taxon>Actinomycetota</taxon>
        <taxon>Actinomycetes</taxon>
        <taxon>Micrococcales</taxon>
        <taxon>Dermabacteraceae</taxon>
        <taxon>Dermabacter</taxon>
    </lineage>
</organism>
<dbReference type="InterPro" id="IPR051531">
    <property type="entry name" value="N-acetyltransferase"/>
</dbReference>
<name>A0ABR4SHJ3_9MICO</name>
<protein>
    <submittedName>
        <fullName evidence="2">Acetyltransferase</fullName>
    </submittedName>
</protein>
<evidence type="ECO:0000313" key="2">
    <source>
        <dbReference type="EMBL" id="KDS92600.1"/>
    </source>
</evidence>
<dbReference type="SUPFAM" id="SSF55729">
    <property type="entry name" value="Acyl-CoA N-acyltransferases (Nat)"/>
    <property type="match status" value="2"/>
</dbReference>
<evidence type="ECO:0000259" key="1">
    <source>
        <dbReference type="PROSITE" id="PS51186"/>
    </source>
</evidence>
<dbReference type="Gene3D" id="3.40.630.30">
    <property type="match status" value="2"/>
</dbReference>
<comment type="caution">
    <text evidence="2">The sequence shown here is derived from an EMBL/GenBank/DDBJ whole genome shotgun (WGS) entry which is preliminary data.</text>
</comment>